<comment type="caution">
    <text evidence="1">The sequence shown here is derived from an EMBL/GenBank/DDBJ whole genome shotgun (WGS) entry which is preliminary data.</text>
</comment>
<name>X0Y8L7_9ZZZZ</name>
<accession>X0Y8L7</accession>
<sequence length="33" mass="3317">MGDHSGGGLLIGGEGRVRLAPVLICFGFLTEGS</sequence>
<protein>
    <submittedName>
        <fullName evidence="1">Uncharacterized protein</fullName>
    </submittedName>
</protein>
<gene>
    <name evidence="1" type="ORF">S01H1_82818</name>
</gene>
<evidence type="ECO:0000313" key="1">
    <source>
        <dbReference type="EMBL" id="GAG52130.1"/>
    </source>
</evidence>
<feature type="non-terminal residue" evidence="1">
    <location>
        <position position="33"/>
    </location>
</feature>
<organism evidence="1">
    <name type="scientific">marine sediment metagenome</name>
    <dbReference type="NCBI Taxonomy" id="412755"/>
    <lineage>
        <taxon>unclassified sequences</taxon>
        <taxon>metagenomes</taxon>
        <taxon>ecological metagenomes</taxon>
    </lineage>
</organism>
<reference evidence="1" key="1">
    <citation type="journal article" date="2014" name="Front. Microbiol.">
        <title>High frequency of phylogenetically diverse reductive dehalogenase-homologous genes in deep subseafloor sedimentary metagenomes.</title>
        <authorList>
            <person name="Kawai M."/>
            <person name="Futagami T."/>
            <person name="Toyoda A."/>
            <person name="Takaki Y."/>
            <person name="Nishi S."/>
            <person name="Hori S."/>
            <person name="Arai W."/>
            <person name="Tsubouchi T."/>
            <person name="Morono Y."/>
            <person name="Uchiyama I."/>
            <person name="Ito T."/>
            <person name="Fujiyama A."/>
            <person name="Inagaki F."/>
            <person name="Takami H."/>
        </authorList>
    </citation>
    <scope>NUCLEOTIDE SEQUENCE</scope>
    <source>
        <strain evidence="1">Expedition CK06-06</strain>
    </source>
</reference>
<dbReference type="EMBL" id="BARS01056185">
    <property type="protein sequence ID" value="GAG52130.1"/>
    <property type="molecule type" value="Genomic_DNA"/>
</dbReference>
<dbReference type="AlphaFoldDB" id="X0Y8L7"/>
<proteinExistence type="predicted"/>